<sequence>MESLGTGVRGGLLPSLLLCWRGGLAGETGAGALIIYFFTYFIMDRDEAIARGLRVHETQHSMKRRSPWHDYHGRGTYMLTLVVEGRMPLLGKLWGRVDARPGDGDAPKVMLSELGIAIAKEEIPKIHKYYPQVEVWRVCIMPDHIHLIVRVKEDLRGGQAMESLGTEARGGQASALTKEANLAQTKGANQAQTKGANQAQTEGANLAQTGGANLALAGEANQAQTGENEAGSIGMTAKREKEMGSLGMVIKGFKMGCNKAYWRIYGMNTAPRKGLFELGYNDKVLLHERQLEGWKKYLDDNPRRLMVKRMNPGLFTVMQNKEVAGRRCQMVGNCFLLDIPDKVAVVVHRRYSEGDLRRLREEWLACGERRGVLVSAAISTKEKEVLREAMNRGYRIVLLRENGFPRLYKPCGESFYACSEGLLLQISPWDYHMEKKTITREQCLELNEMAERIAEWR</sequence>
<dbReference type="AlphaFoldDB" id="A0AA93BKZ4"/>
<evidence type="ECO:0008006" key="3">
    <source>
        <dbReference type="Google" id="ProtNLM"/>
    </source>
</evidence>
<comment type="caution">
    <text evidence="1">The sequence shown here is derived from an EMBL/GenBank/DDBJ whole genome shotgun (WGS) entry which is preliminary data.</text>
</comment>
<dbReference type="SUPFAM" id="SSF143422">
    <property type="entry name" value="Transposase IS200-like"/>
    <property type="match status" value="1"/>
</dbReference>
<dbReference type="EMBL" id="QSFW01000015">
    <property type="protein sequence ID" value="RHA86623.1"/>
    <property type="molecule type" value="Genomic_DNA"/>
</dbReference>
<dbReference type="GO" id="GO:0003677">
    <property type="term" value="F:DNA binding"/>
    <property type="evidence" value="ECO:0007669"/>
    <property type="project" value="InterPro"/>
</dbReference>
<gene>
    <name evidence="1" type="ORF">DW916_08425</name>
</gene>
<dbReference type="GO" id="GO:0004803">
    <property type="term" value="F:transposase activity"/>
    <property type="evidence" value="ECO:0007669"/>
    <property type="project" value="InterPro"/>
</dbReference>
<organism evidence="1 2">
    <name type="scientific">Segatella copri</name>
    <dbReference type="NCBI Taxonomy" id="165179"/>
    <lineage>
        <taxon>Bacteria</taxon>
        <taxon>Pseudomonadati</taxon>
        <taxon>Bacteroidota</taxon>
        <taxon>Bacteroidia</taxon>
        <taxon>Bacteroidales</taxon>
        <taxon>Prevotellaceae</taxon>
        <taxon>Segatella</taxon>
    </lineage>
</organism>
<dbReference type="InterPro" id="IPR036515">
    <property type="entry name" value="Transposase_17_sf"/>
</dbReference>
<proteinExistence type="predicted"/>
<evidence type="ECO:0000313" key="2">
    <source>
        <dbReference type="Proteomes" id="UP000284990"/>
    </source>
</evidence>
<dbReference type="Proteomes" id="UP000284990">
    <property type="component" value="Unassembled WGS sequence"/>
</dbReference>
<dbReference type="Gene3D" id="3.30.70.1290">
    <property type="entry name" value="Transposase IS200-like"/>
    <property type="match status" value="1"/>
</dbReference>
<evidence type="ECO:0000313" key="1">
    <source>
        <dbReference type="EMBL" id="RHA86623.1"/>
    </source>
</evidence>
<name>A0AA93BKZ4_9BACT</name>
<accession>A0AA93BKZ4</accession>
<dbReference type="GO" id="GO:0006313">
    <property type="term" value="P:DNA transposition"/>
    <property type="evidence" value="ECO:0007669"/>
    <property type="project" value="InterPro"/>
</dbReference>
<reference evidence="1 2" key="1">
    <citation type="submission" date="2018-08" db="EMBL/GenBank/DDBJ databases">
        <title>A genome reference for cultivated species of the human gut microbiota.</title>
        <authorList>
            <person name="Zou Y."/>
            <person name="Xue W."/>
            <person name="Luo G."/>
        </authorList>
    </citation>
    <scope>NUCLEOTIDE SEQUENCE [LARGE SCALE GENOMIC DNA]</scope>
    <source>
        <strain evidence="1 2">AM42-23AC</strain>
    </source>
</reference>
<protein>
    <recommendedName>
        <fullName evidence="3">Transposase IS200-like domain-containing protein</fullName>
    </recommendedName>
</protein>